<feature type="binding site" evidence="11">
    <location>
        <position position="37"/>
    </location>
    <ligand>
        <name>Mg(2+)</name>
        <dbReference type="ChEBI" id="CHEBI:18420"/>
    </ligand>
</feature>
<dbReference type="InterPro" id="IPR027417">
    <property type="entry name" value="P-loop_NTPase"/>
</dbReference>
<dbReference type="EC" id="2.7.1.71" evidence="3 11"/>
<dbReference type="NCBIfam" id="NF010552">
    <property type="entry name" value="PRK13946.1"/>
    <property type="match status" value="1"/>
</dbReference>
<evidence type="ECO:0000256" key="2">
    <source>
        <dbReference type="ARBA" id="ARBA00006997"/>
    </source>
</evidence>
<dbReference type="RefSeq" id="WP_284371565.1">
    <property type="nucleotide sequence ID" value="NZ_BSNJ01000003.1"/>
</dbReference>
<dbReference type="EMBL" id="BSNJ01000003">
    <property type="protein sequence ID" value="GLQ20742.1"/>
    <property type="molecule type" value="Genomic_DNA"/>
</dbReference>
<dbReference type="PANTHER" id="PTHR21087:SF16">
    <property type="entry name" value="SHIKIMATE KINASE 1, CHLOROPLASTIC"/>
    <property type="match status" value="1"/>
</dbReference>
<dbReference type="SUPFAM" id="SSF52540">
    <property type="entry name" value="P-loop containing nucleoside triphosphate hydrolases"/>
    <property type="match status" value="1"/>
</dbReference>
<dbReference type="InterPro" id="IPR023000">
    <property type="entry name" value="Shikimate_kinase_CS"/>
</dbReference>
<dbReference type="PANTHER" id="PTHR21087">
    <property type="entry name" value="SHIKIMATE KINASE"/>
    <property type="match status" value="1"/>
</dbReference>
<keyword evidence="11" id="KW-0963">Cytoplasm</keyword>
<name>A0ABQ5V0Y4_9PROT</name>
<evidence type="ECO:0000256" key="6">
    <source>
        <dbReference type="ARBA" id="ARBA00022741"/>
    </source>
</evidence>
<evidence type="ECO:0000256" key="3">
    <source>
        <dbReference type="ARBA" id="ARBA00012154"/>
    </source>
</evidence>
<evidence type="ECO:0000256" key="10">
    <source>
        <dbReference type="ARBA" id="ARBA00048567"/>
    </source>
</evidence>
<dbReference type="Gene3D" id="3.40.50.300">
    <property type="entry name" value="P-loop containing nucleotide triphosphate hydrolases"/>
    <property type="match status" value="1"/>
</dbReference>
<dbReference type="PROSITE" id="PS01128">
    <property type="entry name" value="SHIKIMATE_KINASE"/>
    <property type="match status" value="1"/>
</dbReference>
<keyword evidence="7 11" id="KW-0418">Kinase</keyword>
<accession>A0ABQ5V0Y4</accession>
<evidence type="ECO:0000313" key="13">
    <source>
        <dbReference type="Proteomes" id="UP001161390"/>
    </source>
</evidence>
<dbReference type="PRINTS" id="PR01100">
    <property type="entry name" value="SHIKIMTKNASE"/>
</dbReference>
<keyword evidence="11" id="KW-0460">Magnesium</keyword>
<dbReference type="InterPro" id="IPR000623">
    <property type="entry name" value="Shikimate_kinase/TSH1"/>
</dbReference>
<dbReference type="HAMAP" id="MF_00109">
    <property type="entry name" value="Shikimate_kinase"/>
    <property type="match status" value="1"/>
</dbReference>
<comment type="similarity">
    <text evidence="2 11">Belongs to the shikimate kinase family.</text>
</comment>
<feature type="binding site" evidence="11">
    <location>
        <position position="158"/>
    </location>
    <ligand>
        <name>substrate</name>
    </ligand>
</feature>
<keyword evidence="4 11" id="KW-0028">Amino-acid biosynthesis</keyword>
<feature type="binding site" evidence="11">
    <location>
        <begin position="33"/>
        <end position="38"/>
    </location>
    <ligand>
        <name>ATP</name>
        <dbReference type="ChEBI" id="CHEBI:30616"/>
    </ligand>
</feature>
<sequence>MADTSTEDKGATAPKLMPCPFADRPIALVGLMGVGKTTVGRRLARALDRDFFDSDEEIERASGRTVAGYFRDHGEAAFRDGERRVVERLLTDAATVLATGGGAFIHPPTHELLKERALVIWLKGDFETIMERVSRKDTRPLLHVPDPRTRMRELMDEREPIYSQAHITVPVAKGPHMRTVARVERAIRAFLAARSSPDKPSPRPGLRQNG</sequence>
<keyword evidence="9 11" id="KW-0057">Aromatic amino acid biosynthesis</keyword>
<evidence type="ECO:0000256" key="11">
    <source>
        <dbReference type="HAMAP-Rule" id="MF_00109"/>
    </source>
</evidence>
<comment type="subcellular location">
    <subcellularLocation>
        <location evidence="11">Cytoplasm</location>
    </subcellularLocation>
</comment>
<comment type="subunit">
    <text evidence="11">Monomer.</text>
</comment>
<feature type="binding site" evidence="11">
    <location>
        <position position="55"/>
    </location>
    <ligand>
        <name>substrate</name>
    </ligand>
</feature>
<reference evidence="12" key="2">
    <citation type="submission" date="2023-01" db="EMBL/GenBank/DDBJ databases">
        <title>Draft genome sequence of Algimonas porphyrae strain NBRC 108216.</title>
        <authorList>
            <person name="Sun Q."/>
            <person name="Mori K."/>
        </authorList>
    </citation>
    <scope>NUCLEOTIDE SEQUENCE</scope>
    <source>
        <strain evidence="12">NBRC 108216</strain>
    </source>
</reference>
<keyword evidence="13" id="KW-1185">Reference proteome</keyword>
<evidence type="ECO:0000256" key="9">
    <source>
        <dbReference type="ARBA" id="ARBA00023141"/>
    </source>
</evidence>
<comment type="caution">
    <text evidence="12">The sequence shown here is derived from an EMBL/GenBank/DDBJ whole genome shotgun (WGS) entry which is preliminary data.</text>
</comment>
<comment type="function">
    <text evidence="11">Catalyzes the specific phosphorylation of the 3-hydroxyl group of shikimic acid using ATP as a cosubstrate.</text>
</comment>
<dbReference type="InterPro" id="IPR031322">
    <property type="entry name" value="Shikimate/glucono_kinase"/>
</dbReference>
<comment type="pathway">
    <text evidence="1 11">Metabolic intermediate biosynthesis; chorismate biosynthesis; chorismate from D-erythrose 4-phosphate and phosphoenolpyruvate: step 5/7.</text>
</comment>
<keyword evidence="11" id="KW-0479">Metal-binding</keyword>
<comment type="catalytic activity">
    <reaction evidence="10 11">
        <text>shikimate + ATP = 3-phosphoshikimate + ADP + H(+)</text>
        <dbReference type="Rhea" id="RHEA:13121"/>
        <dbReference type="ChEBI" id="CHEBI:15378"/>
        <dbReference type="ChEBI" id="CHEBI:30616"/>
        <dbReference type="ChEBI" id="CHEBI:36208"/>
        <dbReference type="ChEBI" id="CHEBI:145989"/>
        <dbReference type="ChEBI" id="CHEBI:456216"/>
        <dbReference type="EC" id="2.7.1.71"/>
    </reaction>
</comment>
<keyword evidence="8 11" id="KW-0067">ATP-binding</keyword>
<reference evidence="12" key="1">
    <citation type="journal article" date="2014" name="Int. J. Syst. Evol. Microbiol.">
        <title>Complete genome of a new Firmicutes species belonging to the dominant human colonic microbiota ('Ruminococcus bicirculans') reveals two chromosomes and a selective capacity to utilize plant glucans.</title>
        <authorList>
            <consortium name="NISC Comparative Sequencing Program"/>
            <person name="Wegmann U."/>
            <person name="Louis P."/>
            <person name="Goesmann A."/>
            <person name="Henrissat B."/>
            <person name="Duncan S.H."/>
            <person name="Flint H.J."/>
        </authorList>
    </citation>
    <scope>NUCLEOTIDE SEQUENCE</scope>
    <source>
        <strain evidence="12">NBRC 108216</strain>
    </source>
</reference>
<protein>
    <recommendedName>
        <fullName evidence="3 11">Shikimate kinase</fullName>
        <shortName evidence="11">SK</shortName>
        <ecNumber evidence="3 11">2.7.1.71</ecNumber>
    </recommendedName>
</protein>
<evidence type="ECO:0000256" key="8">
    <source>
        <dbReference type="ARBA" id="ARBA00022840"/>
    </source>
</evidence>
<evidence type="ECO:0000313" key="12">
    <source>
        <dbReference type="EMBL" id="GLQ20742.1"/>
    </source>
</evidence>
<gene>
    <name evidence="11 12" type="primary">aroK</name>
    <name evidence="12" type="ORF">GCM10007854_16970</name>
</gene>
<proteinExistence type="inferred from homology"/>
<evidence type="ECO:0000256" key="5">
    <source>
        <dbReference type="ARBA" id="ARBA00022679"/>
    </source>
</evidence>
<keyword evidence="5 11" id="KW-0808">Transferase</keyword>
<evidence type="ECO:0000256" key="4">
    <source>
        <dbReference type="ARBA" id="ARBA00022605"/>
    </source>
</evidence>
<dbReference type="GO" id="GO:0016301">
    <property type="term" value="F:kinase activity"/>
    <property type="evidence" value="ECO:0007669"/>
    <property type="project" value="UniProtKB-KW"/>
</dbReference>
<feature type="binding site" evidence="11">
    <location>
        <position position="101"/>
    </location>
    <ligand>
        <name>substrate</name>
    </ligand>
</feature>
<organism evidence="12 13">
    <name type="scientific">Algimonas porphyrae</name>
    <dbReference type="NCBI Taxonomy" id="1128113"/>
    <lineage>
        <taxon>Bacteria</taxon>
        <taxon>Pseudomonadati</taxon>
        <taxon>Pseudomonadota</taxon>
        <taxon>Alphaproteobacteria</taxon>
        <taxon>Maricaulales</taxon>
        <taxon>Robiginitomaculaceae</taxon>
        <taxon>Algimonas</taxon>
    </lineage>
</organism>
<evidence type="ECO:0000256" key="1">
    <source>
        <dbReference type="ARBA" id="ARBA00004842"/>
    </source>
</evidence>
<comment type="cofactor">
    <cofactor evidence="11">
        <name>Mg(2+)</name>
        <dbReference type="ChEBI" id="CHEBI:18420"/>
    </cofactor>
    <text evidence="11">Binds 1 Mg(2+) ion per subunit.</text>
</comment>
<dbReference type="CDD" id="cd00464">
    <property type="entry name" value="SK"/>
    <property type="match status" value="1"/>
</dbReference>
<dbReference type="Pfam" id="PF01202">
    <property type="entry name" value="SKI"/>
    <property type="match status" value="1"/>
</dbReference>
<feature type="binding site" evidence="11">
    <location>
        <position position="139"/>
    </location>
    <ligand>
        <name>ATP</name>
        <dbReference type="ChEBI" id="CHEBI:30616"/>
    </ligand>
</feature>
<feature type="binding site" evidence="11">
    <location>
        <position position="79"/>
    </location>
    <ligand>
        <name>substrate</name>
    </ligand>
</feature>
<dbReference type="Proteomes" id="UP001161390">
    <property type="component" value="Unassembled WGS sequence"/>
</dbReference>
<keyword evidence="6 11" id="KW-0547">Nucleotide-binding</keyword>
<evidence type="ECO:0000256" key="7">
    <source>
        <dbReference type="ARBA" id="ARBA00022777"/>
    </source>
</evidence>
<comment type="caution">
    <text evidence="11">Lacks conserved residue(s) required for the propagation of feature annotation.</text>
</comment>